<dbReference type="CDD" id="cd06225">
    <property type="entry name" value="HAMP"/>
    <property type="match status" value="1"/>
</dbReference>
<proteinExistence type="inferred from homology"/>
<protein>
    <submittedName>
        <fullName evidence="9">Methyl-accepting chemotaxis protein</fullName>
    </submittedName>
</protein>
<dbReference type="SMART" id="SM00304">
    <property type="entry name" value="HAMP"/>
    <property type="match status" value="2"/>
</dbReference>
<dbReference type="PANTHER" id="PTHR32089">
    <property type="entry name" value="METHYL-ACCEPTING CHEMOTAXIS PROTEIN MCPB"/>
    <property type="match status" value="1"/>
</dbReference>
<dbReference type="RefSeq" id="WP_345302957.1">
    <property type="nucleotide sequence ID" value="NZ_BAABJE010000007.1"/>
</dbReference>
<dbReference type="PROSITE" id="PS50885">
    <property type="entry name" value="HAMP"/>
    <property type="match status" value="2"/>
</dbReference>
<dbReference type="InterPro" id="IPR004089">
    <property type="entry name" value="MCPsignal_dom"/>
</dbReference>
<dbReference type="Gene3D" id="1.10.287.950">
    <property type="entry name" value="Methyl-accepting chemotaxis protein"/>
    <property type="match status" value="1"/>
</dbReference>
<dbReference type="Pfam" id="PF00672">
    <property type="entry name" value="HAMP"/>
    <property type="match status" value="1"/>
</dbReference>
<feature type="domain" description="HAMP" evidence="8">
    <location>
        <begin position="511"/>
        <end position="562"/>
    </location>
</feature>
<keyword evidence="6" id="KW-0812">Transmembrane</keyword>
<dbReference type="Gene3D" id="3.30.450.20">
    <property type="entry name" value="PAS domain"/>
    <property type="match status" value="1"/>
</dbReference>
<evidence type="ECO:0000256" key="6">
    <source>
        <dbReference type="SAM" id="Phobius"/>
    </source>
</evidence>
<feature type="coiled-coil region" evidence="5">
    <location>
        <begin position="645"/>
        <end position="672"/>
    </location>
</feature>
<comment type="similarity">
    <text evidence="3">Belongs to the methyl-accepting chemotaxis (MCP) protein family.</text>
</comment>
<feature type="coiled-coil region" evidence="5">
    <location>
        <begin position="496"/>
        <end position="523"/>
    </location>
</feature>
<evidence type="ECO:0000256" key="4">
    <source>
        <dbReference type="PROSITE-ProRule" id="PRU00284"/>
    </source>
</evidence>
<comment type="subcellular location">
    <subcellularLocation>
        <location evidence="1">Membrane</location>
    </subcellularLocation>
</comment>
<dbReference type="Gene3D" id="1.10.8.500">
    <property type="entry name" value="HAMP domain in histidine kinase"/>
    <property type="match status" value="1"/>
</dbReference>
<evidence type="ECO:0000259" key="8">
    <source>
        <dbReference type="PROSITE" id="PS50885"/>
    </source>
</evidence>
<evidence type="ECO:0000313" key="10">
    <source>
        <dbReference type="Proteomes" id="UP001499959"/>
    </source>
</evidence>
<dbReference type="PANTHER" id="PTHR32089:SF114">
    <property type="entry name" value="METHYL-ACCEPTING CHEMOTAXIS PROTEIN MCPB"/>
    <property type="match status" value="1"/>
</dbReference>
<evidence type="ECO:0000256" key="3">
    <source>
        <dbReference type="ARBA" id="ARBA00029447"/>
    </source>
</evidence>
<organism evidence="9 10">
    <name type="scientific">Lysobacter hankyongensis</name>
    <dbReference type="NCBI Taxonomy" id="1176535"/>
    <lineage>
        <taxon>Bacteria</taxon>
        <taxon>Pseudomonadati</taxon>
        <taxon>Pseudomonadota</taxon>
        <taxon>Gammaproteobacteria</taxon>
        <taxon>Lysobacterales</taxon>
        <taxon>Lysobacteraceae</taxon>
        <taxon>Lysobacter</taxon>
    </lineage>
</organism>
<evidence type="ECO:0000256" key="1">
    <source>
        <dbReference type="ARBA" id="ARBA00004370"/>
    </source>
</evidence>
<keyword evidence="5" id="KW-0175">Coiled coil</keyword>
<evidence type="ECO:0000256" key="2">
    <source>
        <dbReference type="ARBA" id="ARBA00023224"/>
    </source>
</evidence>
<dbReference type="Proteomes" id="UP001499959">
    <property type="component" value="Unassembled WGS sequence"/>
</dbReference>
<accession>A0ABP9BDR0</accession>
<dbReference type="InterPro" id="IPR003660">
    <property type="entry name" value="HAMP_dom"/>
</dbReference>
<sequence>MATSSSSFFGSIRGRLIVGTAALALIPLILLAGVLGYYASRQSAAALDQRAYDQMASIRAGKQEEINAYFGNVSDLMRTVANTAEVRQALREGTTTQPQMAAGVDLDVAKAALTDYYQADFGRQYSIRNPGQRADISGFVEKLPPQTLAAQYVYIADNPNPLGKKGDLDQADDGSSYSAMHGRIHGYARRAVESYGLYDFFLVDAQTGFVVYTYFKELDFATSLRDGPWAQSGLGQAYAKAMASKRADDVSITDYSPYRPSYDDQASFVSTPITDETGKTIGVFIVQLPIDRVNQIMTFDGRWKDVGLGESGETYLVGADKTPRSISRFMKQNSAGFLDMMRGLKTPQAKLAAMDSRDSNIGLMTVDTRGVKDALAGKSGTAVYPDYRGIDVLGSYAPIDVLGLRWVILSEIDAAESSAPVTALQRGIAIAGLATLVLVGLIALFAALRLARSINVPLSRVQDTVLKVGAGDLDARTGLQSNDEIGQLAKAFDGLLDEKVAELARAQQENEQLNNSVIEIMTSVAQLAQRDLNVKVPVSEDVTGAVSDAINMMTTSTARALRDVNAISAQVSDSSSRVKQRADTVLKLADEASNQANAASAELSTTANALRQIGEQAQGAGREAERALSTTGEALSVVRATVEGITASRDQIRETEKRVKRLAERSQEISSAVTIIGQIAERTSVLALNASMQAVAAGEAGRGFAVVADEVKRLAENAREATQQIAGLVNAIQSDTTETLQAMNGTITQVVDITRLADKAGAQMNDTREATEALVNSVRTISQATQTQGEASQRLLARAYELISASQRTLEEIEQQRGDTEHLNASASALVRTVSEFRLPG</sequence>
<evidence type="ECO:0000313" key="9">
    <source>
        <dbReference type="EMBL" id="GAA4792720.1"/>
    </source>
</evidence>
<keyword evidence="2 4" id="KW-0807">Transducer</keyword>
<dbReference type="PROSITE" id="PS50111">
    <property type="entry name" value="CHEMOTAXIS_TRANSDUC_2"/>
    <property type="match status" value="1"/>
</dbReference>
<dbReference type="Pfam" id="PF00015">
    <property type="entry name" value="MCPsignal"/>
    <property type="match status" value="1"/>
</dbReference>
<evidence type="ECO:0000259" key="7">
    <source>
        <dbReference type="PROSITE" id="PS50111"/>
    </source>
</evidence>
<feature type="domain" description="Methyl-accepting transducer" evidence="7">
    <location>
        <begin position="574"/>
        <end position="803"/>
    </location>
</feature>
<name>A0ABP9BDR0_9GAMM</name>
<dbReference type="SUPFAM" id="SSF58104">
    <property type="entry name" value="Methyl-accepting chemotaxis protein (MCP) signaling domain"/>
    <property type="match status" value="1"/>
</dbReference>
<keyword evidence="10" id="KW-1185">Reference proteome</keyword>
<dbReference type="EMBL" id="BAABJE010000007">
    <property type="protein sequence ID" value="GAA4792720.1"/>
    <property type="molecule type" value="Genomic_DNA"/>
</dbReference>
<feature type="transmembrane region" description="Helical" evidence="6">
    <location>
        <begin position="428"/>
        <end position="451"/>
    </location>
</feature>
<evidence type="ECO:0000256" key="5">
    <source>
        <dbReference type="SAM" id="Coils"/>
    </source>
</evidence>
<keyword evidence="6" id="KW-1133">Transmembrane helix</keyword>
<feature type="domain" description="HAMP" evidence="8">
    <location>
        <begin position="452"/>
        <end position="504"/>
    </location>
</feature>
<dbReference type="SMART" id="SM00283">
    <property type="entry name" value="MA"/>
    <property type="match status" value="1"/>
</dbReference>
<gene>
    <name evidence="9" type="ORF">GCM10023307_17710</name>
</gene>
<comment type="caution">
    <text evidence="9">The sequence shown here is derived from an EMBL/GenBank/DDBJ whole genome shotgun (WGS) entry which is preliminary data.</text>
</comment>
<keyword evidence="6" id="KW-0472">Membrane</keyword>
<reference evidence="10" key="1">
    <citation type="journal article" date="2019" name="Int. J. Syst. Evol. Microbiol.">
        <title>The Global Catalogue of Microorganisms (GCM) 10K type strain sequencing project: providing services to taxonomists for standard genome sequencing and annotation.</title>
        <authorList>
            <consortium name="The Broad Institute Genomics Platform"/>
            <consortium name="The Broad Institute Genome Sequencing Center for Infectious Disease"/>
            <person name="Wu L."/>
            <person name="Ma J."/>
        </authorList>
    </citation>
    <scope>NUCLEOTIDE SEQUENCE [LARGE SCALE GENOMIC DNA]</scope>
    <source>
        <strain evidence="10">JCM 18204</strain>
    </source>
</reference>